<dbReference type="EMBL" id="JAJAGQ010000011">
    <property type="protein sequence ID" value="KAJ8549002.1"/>
    <property type="molecule type" value="Genomic_DNA"/>
</dbReference>
<dbReference type="AlphaFoldDB" id="A0A9Q1RCL5"/>
<reference evidence="2" key="1">
    <citation type="journal article" date="2023" name="Proc. Natl. Acad. Sci. U.S.A.">
        <title>Genomic and structural basis for evolution of tropane alkaloid biosynthesis.</title>
        <authorList>
            <person name="Wanga Y.-J."/>
            <person name="Taina T."/>
            <person name="Yua J.-Y."/>
            <person name="Lia J."/>
            <person name="Xua B."/>
            <person name="Chenc J."/>
            <person name="D'Auriad J.C."/>
            <person name="Huanga J.-P."/>
            <person name="Huanga S.-X."/>
        </authorList>
    </citation>
    <scope>NUCLEOTIDE SEQUENCE [LARGE SCALE GENOMIC DNA]</scope>
    <source>
        <strain evidence="2">cv. KIB-2019</strain>
    </source>
</reference>
<evidence type="ECO:0000313" key="1">
    <source>
        <dbReference type="EMBL" id="KAJ8549002.1"/>
    </source>
</evidence>
<gene>
    <name evidence="1" type="ORF">K7X08_032709</name>
</gene>
<protein>
    <recommendedName>
        <fullName evidence="3">Triacylglycerol lipase</fullName>
    </recommendedName>
</protein>
<dbReference type="Gene3D" id="3.40.50.1820">
    <property type="entry name" value="alpha/beta hydrolase"/>
    <property type="match status" value="1"/>
</dbReference>
<dbReference type="InterPro" id="IPR029058">
    <property type="entry name" value="AB_hydrolase_fold"/>
</dbReference>
<proteinExistence type="predicted"/>
<keyword evidence="2" id="KW-1185">Reference proteome</keyword>
<name>A0A9Q1RCL5_9SOLA</name>
<dbReference type="PANTHER" id="PTHR11005">
    <property type="entry name" value="LYSOSOMAL ACID LIPASE-RELATED"/>
    <property type="match status" value="1"/>
</dbReference>
<evidence type="ECO:0000313" key="2">
    <source>
        <dbReference type="Proteomes" id="UP001152561"/>
    </source>
</evidence>
<sequence length="195" mass="22338">MKGEWVDRMPDIVALALPESISDHCPIVLHKQRFSDVLVLAEHDRAALKRIQMDLQNDPLNRNLQKGEQSLSVVRHGKISKYGKKSENVAHYGQAKPPEYNMSNIPRNLPLFLRYGGQDALSGVKDVENLLDDLKFHDIDKLHVQFIKDYAHADFIIGITAKDIIYNQIIAFFRNYGAYSPLVLTGPLIRERYKQ</sequence>
<comment type="caution">
    <text evidence="1">The sequence shown here is derived from an EMBL/GenBank/DDBJ whole genome shotgun (WGS) entry which is preliminary data.</text>
</comment>
<dbReference type="OrthoDB" id="9974421at2759"/>
<dbReference type="Proteomes" id="UP001152561">
    <property type="component" value="Unassembled WGS sequence"/>
</dbReference>
<accession>A0A9Q1RCL5</accession>
<dbReference type="SUPFAM" id="SSF53474">
    <property type="entry name" value="alpha/beta-Hydrolases"/>
    <property type="match status" value="1"/>
</dbReference>
<organism evidence="1 2">
    <name type="scientific">Anisodus acutangulus</name>
    <dbReference type="NCBI Taxonomy" id="402998"/>
    <lineage>
        <taxon>Eukaryota</taxon>
        <taxon>Viridiplantae</taxon>
        <taxon>Streptophyta</taxon>
        <taxon>Embryophyta</taxon>
        <taxon>Tracheophyta</taxon>
        <taxon>Spermatophyta</taxon>
        <taxon>Magnoliopsida</taxon>
        <taxon>eudicotyledons</taxon>
        <taxon>Gunneridae</taxon>
        <taxon>Pentapetalae</taxon>
        <taxon>asterids</taxon>
        <taxon>lamiids</taxon>
        <taxon>Solanales</taxon>
        <taxon>Solanaceae</taxon>
        <taxon>Solanoideae</taxon>
        <taxon>Hyoscyameae</taxon>
        <taxon>Anisodus</taxon>
    </lineage>
</organism>
<evidence type="ECO:0008006" key="3">
    <source>
        <dbReference type="Google" id="ProtNLM"/>
    </source>
</evidence>